<dbReference type="SUPFAM" id="SSF49562">
    <property type="entry name" value="C2 domain (Calcium/lipid-binding domain, CaLB)"/>
    <property type="match status" value="2"/>
</dbReference>
<feature type="compositionally biased region" description="Low complexity" evidence="8">
    <location>
        <begin position="746"/>
        <end position="771"/>
    </location>
</feature>
<keyword evidence="7" id="KW-0862">Zinc</keyword>
<feature type="domain" description="MHD1" evidence="11">
    <location>
        <begin position="982"/>
        <end position="1109"/>
    </location>
</feature>
<feature type="region of interest" description="Disordered" evidence="8">
    <location>
        <begin position="668"/>
        <end position="700"/>
    </location>
</feature>
<reference evidence="14" key="1">
    <citation type="submission" date="2011-02" db="EMBL/GenBank/DDBJ databases">
        <title>The Genome Sequence of Capsaspora owczarzaki ATCC 30864.</title>
        <authorList>
            <person name="Russ C."/>
            <person name="Cuomo C."/>
            <person name="Burger G."/>
            <person name="Gray M.W."/>
            <person name="Holland P.W.H."/>
            <person name="King N."/>
            <person name="Lang F.B.F."/>
            <person name="Roger A.J."/>
            <person name="Ruiz-Trillo I."/>
            <person name="Young S.K."/>
            <person name="Zeng Q."/>
            <person name="Gargeya S."/>
            <person name="Alvarado L."/>
            <person name="Berlin A."/>
            <person name="Chapman S.B."/>
            <person name="Chen Z."/>
            <person name="Freedman E."/>
            <person name="Gellesch M."/>
            <person name="Goldberg J."/>
            <person name="Griggs A."/>
            <person name="Gujja S."/>
            <person name="Heilman E."/>
            <person name="Heiman D."/>
            <person name="Howarth C."/>
            <person name="Mehta T."/>
            <person name="Neiman D."/>
            <person name="Pearson M."/>
            <person name="Roberts A."/>
            <person name="Saif S."/>
            <person name="Shea T."/>
            <person name="Shenoy N."/>
            <person name="Sisk P."/>
            <person name="Stolte C."/>
            <person name="Sykes S."/>
            <person name="White J."/>
            <person name="Yandava C."/>
            <person name="Haas B."/>
            <person name="Nusbaum C."/>
            <person name="Birren B."/>
        </authorList>
    </citation>
    <scope>NUCLEOTIDE SEQUENCE</scope>
    <source>
        <strain evidence="14">ATCC 30864</strain>
    </source>
</reference>
<evidence type="ECO:0000256" key="3">
    <source>
        <dbReference type="ARBA" id="ARBA00005823"/>
    </source>
</evidence>
<feature type="region of interest" description="Disordered" evidence="8">
    <location>
        <begin position="1212"/>
        <end position="1254"/>
    </location>
</feature>
<dbReference type="Proteomes" id="UP000008743">
    <property type="component" value="Unassembled WGS sequence"/>
</dbReference>
<dbReference type="PROSITE" id="PS50157">
    <property type="entry name" value="ZINC_FINGER_C2H2_2"/>
    <property type="match status" value="1"/>
</dbReference>
<dbReference type="GO" id="GO:0008270">
    <property type="term" value="F:zinc ion binding"/>
    <property type="evidence" value="ECO:0007669"/>
    <property type="project" value="UniProtKB-KW"/>
</dbReference>
<keyword evidence="4" id="KW-0268">Exocytosis</keyword>
<dbReference type="PROSITE" id="PS50004">
    <property type="entry name" value="C2"/>
    <property type="match status" value="1"/>
</dbReference>
<feature type="region of interest" description="Disordered" evidence="8">
    <location>
        <begin position="715"/>
        <end position="773"/>
    </location>
</feature>
<dbReference type="Gene3D" id="1.10.357.50">
    <property type="match status" value="1"/>
</dbReference>
<evidence type="ECO:0000259" key="9">
    <source>
        <dbReference type="PROSITE" id="PS50004"/>
    </source>
</evidence>
<feature type="region of interest" description="Disordered" evidence="8">
    <location>
        <begin position="34"/>
        <end position="119"/>
    </location>
</feature>
<feature type="domain" description="C2H2-type" evidence="10">
    <location>
        <begin position="11"/>
        <end position="39"/>
    </location>
</feature>
<dbReference type="Gene3D" id="2.60.40.150">
    <property type="entry name" value="C2 domain"/>
    <property type="match status" value="2"/>
</dbReference>
<sequence>MADTLHIQEGFICPACMTRFDAADRLRLHYRQEHSAGEHDRHHSSNNHNAGQNNQNGEAGFGGNGGFGGNASGSLRSTLVLPDQPATPPVNGGAGIQLNTDSSNGGGGGDPPALSHVEIQGYNPTGSPDALLAYVLAAIADGLSCGQRTPLILAQSPSARQGDPVAAAVSAAAAAAAGGVGLSRAGAAQPQPKALHKLLAHIPPSILPAGIHMPHIHVTPFLPSTATTAAGAAGTASSLSASTPSIGSGANTDNTPASSSDQVRQETLRYCMHAHLREVFGLTEKTFARALETLVLERKLEVTVHGAKNLLPKDRDTCNPFATVQVGADVQQTASVPHSCNPTFTNSTFTFEICQMGRRAIVSAETLAEASAGSSLSGASPLPEVLVQLWTRTPREIKFLGQTTLATDRDLIGDGCFVERTATLEKRTARSHVSGTVHVSAEFLVTPRTDSWSELLAAGGVSSGAKTTAAPASSAAAPTRAIRMSQSSKSCVRRFTSKAMLSMYAQFLDAVVRYEVTQKSAFNANASTSTLATCMTEPSVFALGGALEVYSRFWRGSALVALDYASAPATSKGALDAHGFPRYLVSCLLLERFCNVHGISPLDAQAVLLDRVARHFAATSAVDFGFLRLGLANLFIHLDGMTDQQQVLRGASSTPNLSSVVPLDLPDVVVDPDRPSASSPTHLAPDAGASAKKGTPSSSSKGLLSAFKFSKSTSHMHDVGLDDPDTSSLEPLPSPGAKNTSHVEEAASSPRSLSLAPSALGLSPSSSRSSSVANNPHLPLAIRHDSGAFMQPFELSSSGRVWLHSALSLLGQLLENCLNHYTLMFPDAAAMHALRDALEAFVTSNQLLLRLGKLPAQDGFSPILALGSCVMKCKQHAWNLWQMNVSINAPPRSPTTPSSPGEPLHPPTPTARYDMLSRAAALGELVYNELDADDKLYAPLFAEYKVPLQRIASALLCELHAETVHELAAAAPSLPDDISQASLLYTTIQRLQDYVRRHEEAVGGWRAFYPAWFKWLDPPVKLWLRQARAKISEWVTAALLHDRLLPITNDQVLYSSSVVDIFSCLNETISALLSLEWPDNLLQHTILPEMGTTVLEETRKLAVWLCQPFAASTKGPAGGKSAAGLPMVGDTPTPGSVLQLEHLCVALNDIAQSFQEMHGIATLLGVHIDASFFQRAKVPPESRRGRMFTTIRSKRSANAFLDGLRAKAAGNASTTDGSVISENPSTNNSVEPSDDARTSSANRGGASSNTTQDRTALLEESASSLSHLHLENVMRRTLEALNDALDVLCAIIASTVTPTLSAFVNYLCGRGKKPVFTAAIEDLRRGGVAAAAAAVAASQAQLQAAAKINQAGGNAKGASSANSTAVEKKLVASFGSLIKSLGPTSPSAAKLTAAVASRRDLLRKVLRLRLLPAGTGDSDQPRPTALSGRMHPNALFVWNKRNGPRWRERRRAQIAASHQGVLDELIDWLDTELELLSSHLYRDVLLHFVRDTWYAVLNATEEAMVTTAASAVRDRMDCTQLAALSAALATLHDFFFAEGDGLSLSSLDKEEYHALQNAFLLSQQPTADLLDVYYELRSQTSSLVPLVMICEPESLLPSPRISAHARRVAPAELSNGHHKNAALLSAAMVTEDDHDDPFGHPTVTDDDDAAEDGHPAAVPAAATAVVVSRLDSQSVDHAHDTTSIATIASIELSFLDWQDLPPEELSALLLQPVASAPRDDGKPVLLSSVVADAPPEPVTGTGLRMRSESVLNFRPIIETALQLGQCVVRYSTFVEAKSRTLSVVVHSVEGLGGGGASLGCAAAAAPESVRPSSPRPSSPRPISPRPSSPVPQSEHTTAASGASSTQQQQQQQQIRGTIDAVVTVELILNHTPLAPRHKTTVKSKVSATSYEELFTFTLPPGALLLGELADNAVKPMLRLSIWNHHTFTANELLGECMVSLTQPMLVPARSLEHADGVFMHEVDQCRMILKVLSLRANDKEADEFIKPRVRMLASVADAAVGAETPAAVREKLAASAAAAAAKVAPMVDIAAARKRQARRFKQSQRHFHTVLRNRFALSDVATSGGFPSSESVK</sequence>
<dbReference type="EMBL" id="KE346370">
    <property type="protein sequence ID" value="KJE96164.1"/>
    <property type="molecule type" value="Genomic_DNA"/>
</dbReference>
<keyword evidence="7" id="KW-0479">Metal-binding</keyword>
<organism evidence="13 14">
    <name type="scientific">Capsaspora owczarzaki (strain ATCC 30864)</name>
    <dbReference type="NCBI Taxonomy" id="595528"/>
    <lineage>
        <taxon>Eukaryota</taxon>
        <taxon>Filasterea</taxon>
        <taxon>Capsaspora</taxon>
    </lineage>
</organism>
<feature type="domain" description="MHD2" evidence="12">
    <location>
        <begin position="1459"/>
        <end position="1573"/>
    </location>
</feature>
<evidence type="ECO:0000256" key="1">
    <source>
        <dbReference type="ARBA" id="ARBA00004496"/>
    </source>
</evidence>
<feature type="compositionally biased region" description="Polar residues" evidence="8">
    <location>
        <begin position="1834"/>
        <end position="1845"/>
    </location>
</feature>
<evidence type="ECO:0008006" key="15">
    <source>
        <dbReference type="Google" id="ProtNLM"/>
    </source>
</evidence>
<comment type="similarity">
    <text evidence="3">Belongs to the unc-13 family.</text>
</comment>
<dbReference type="GO" id="GO:0006887">
    <property type="term" value="P:exocytosis"/>
    <property type="evidence" value="ECO:0007669"/>
    <property type="project" value="UniProtKB-KW"/>
</dbReference>
<evidence type="ECO:0000256" key="2">
    <source>
        <dbReference type="ARBA" id="ARBA00004603"/>
    </source>
</evidence>
<feature type="region of interest" description="Disordered" evidence="8">
    <location>
        <begin position="889"/>
        <end position="910"/>
    </location>
</feature>
<feature type="compositionally biased region" description="Low complexity" evidence="8">
    <location>
        <begin position="237"/>
        <end position="249"/>
    </location>
</feature>
<name>A0A0D2X4J4_CAPO3</name>
<dbReference type="PROSITE" id="PS00028">
    <property type="entry name" value="ZINC_FINGER_C2H2_1"/>
    <property type="match status" value="1"/>
</dbReference>
<dbReference type="PANTHER" id="PTHR45999:SF4">
    <property type="entry name" value="UNC-13-4A, ISOFORM B"/>
    <property type="match status" value="1"/>
</dbReference>
<dbReference type="PROSITE" id="PS51259">
    <property type="entry name" value="MHD2"/>
    <property type="match status" value="1"/>
</dbReference>
<keyword evidence="6" id="KW-0967">Endosome</keyword>
<dbReference type="InterPro" id="IPR014772">
    <property type="entry name" value="Munc13_dom-2"/>
</dbReference>
<dbReference type="PANTHER" id="PTHR45999">
    <property type="entry name" value="UNC-13-4A, ISOFORM B"/>
    <property type="match status" value="1"/>
</dbReference>
<keyword evidence="14" id="KW-1185">Reference proteome</keyword>
<feature type="compositionally biased region" description="Pro residues" evidence="8">
    <location>
        <begin position="1813"/>
        <end position="1829"/>
    </location>
</feature>
<evidence type="ECO:0000259" key="10">
    <source>
        <dbReference type="PROSITE" id="PS50157"/>
    </source>
</evidence>
<feature type="compositionally biased region" description="Low complexity" evidence="8">
    <location>
        <begin position="668"/>
        <end position="680"/>
    </location>
</feature>
<feature type="domain" description="C2" evidence="9">
    <location>
        <begin position="1814"/>
        <end position="1953"/>
    </location>
</feature>
<keyword evidence="7" id="KW-0863">Zinc-finger</keyword>
<gene>
    <name evidence="13" type="ORF">CAOG_006527</name>
</gene>
<evidence type="ECO:0000256" key="5">
    <source>
        <dbReference type="ARBA" id="ARBA00022490"/>
    </source>
</evidence>
<feature type="compositionally biased region" description="Polar residues" evidence="8">
    <location>
        <begin position="1212"/>
        <end position="1231"/>
    </location>
</feature>
<evidence type="ECO:0000256" key="6">
    <source>
        <dbReference type="ARBA" id="ARBA00022753"/>
    </source>
</evidence>
<dbReference type="Pfam" id="PF00168">
    <property type="entry name" value="C2"/>
    <property type="match status" value="2"/>
</dbReference>
<feature type="region of interest" description="Disordered" evidence="8">
    <location>
        <begin position="237"/>
        <end position="261"/>
    </location>
</feature>
<evidence type="ECO:0000256" key="8">
    <source>
        <dbReference type="SAM" id="MobiDB-lite"/>
    </source>
</evidence>
<dbReference type="GO" id="GO:0099503">
    <property type="term" value="C:secretory vesicle"/>
    <property type="evidence" value="ECO:0007669"/>
    <property type="project" value="TreeGrafter"/>
</dbReference>
<dbReference type="InterPro" id="IPR052095">
    <property type="entry name" value="UNC-13_domain"/>
</dbReference>
<dbReference type="RefSeq" id="XP_004345276.1">
    <property type="nucleotide sequence ID" value="XM_004345226.2"/>
</dbReference>
<dbReference type="SMART" id="SM00239">
    <property type="entry name" value="C2"/>
    <property type="match status" value="2"/>
</dbReference>
<accession>A0A0D2X4J4</accession>
<evidence type="ECO:0000259" key="12">
    <source>
        <dbReference type="PROSITE" id="PS51259"/>
    </source>
</evidence>
<feature type="region of interest" description="Disordered" evidence="8">
    <location>
        <begin position="1805"/>
        <end position="1854"/>
    </location>
</feature>
<evidence type="ECO:0000256" key="7">
    <source>
        <dbReference type="PROSITE-ProRule" id="PRU00042"/>
    </source>
</evidence>
<evidence type="ECO:0000259" key="11">
    <source>
        <dbReference type="PROSITE" id="PS51258"/>
    </source>
</evidence>
<feature type="compositionally biased region" description="Basic and acidic residues" evidence="8">
    <location>
        <begin position="34"/>
        <end position="43"/>
    </location>
</feature>
<dbReference type="PROSITE" id="PS51258">
    <property type="entry name" value="MHD1"/>
    <property type="match status" value="1"/>
</dbReference>
<dbReference type="InParanoid" id="A0A0D2X4J4"/>
<dbReference type="InterPro" id="IPR000008">
    <property type="entry name" value="C2_dom"/>
</dbReference>
<feature type="compositionally biased region" description="Low complexity" evidence="8">
    <location>
        <begin position="46"/>
        <end position="58"/>
    </location>
</feature>
<dbReference type="GO" id="GO:0005770">
    <property type="term" value="C:late endosome"/>
    <property type="evidence" value="ECO:0007669"/>
    <property type="project" value="UniProtKB-SubCell"/>
</dbReference>
<feature type="compositionally biased region" description="Polar residues" evidence="8">
    <location>
        <begin position="1238"/>
        <end position="1254"/>
    </location>
</feature>
<feature type="compositionally biased region" description="Polar residues" evidence="8">
    <location>
        <begin position="250"/>
        <end position="261"/>
    </location>
</feature>
<evidence type="ECO:0000256" key="4">
    <source>
        <dbReference type="ARBA" id="ARBA00022483"/>
    </source>
</evidence>
<dbReference type="OrthoDB" id="5831756at2759"/>
<feature type="compositionally biased region" description="Gly residues" evidence="8">
    <location>
        <begin position="59"/>
        <end position="71"/>
    </location>
</feature>
<dbReference type="Gene3D" id="1.20.58.1100">
    <property type="match status" value="1"/>
</dbReference>
<protein>
    <recommendedName>
        <fullName evidence="15">C2H2-type domain-containing protein</fullName>
    </recommendedName>
</protein>
<dbReference type="InterPro" id="IPR013087">
    <property type="entry name" value="Znf_C2H2_type"/>
</dbReference>
<evidence type="ECO:0000313" key="14">
    <source>
        <dbReference type="Proteomes" id="UP000008743"/>
    </source>
</evidence>
<proteinExistence type="inferred from homology"/>
<dbReference type="InterPro" id="IPR035892">
    <property type="entry name" value="C2_domain_sf"/>
</dbReference>
<evidence type="ECO:0000313" key="13">
    <source>
        <dbReference type="EMBL" id="KJE96164.1"/>
    </source>
</evidence>
<dbReference type="InterPro" id="IPR014770">
    <property type="entry name" value="Munc13_1"/>
</dbReference>
<comment type="subcellular location">
    <subcellularLocation>
        <location evidence="1">Cytoplasm</location>
    </subcellularLocation>
    <subcellularLocation>
        <location evidence="2">Late endosome</location>
    </subcellularLocation>
</comment>
<keyword evidence="5" id="KW-0963">Cytoplasm</keyword>